<dbReference type="AlphaFoldDB" id="A0ABD3P645"/>
<comment type="caution">
    <text evidence="10">The sequence shown here is derived from an EMBL/GenBank/DDBJ whole genome shotgun (WGS) entry which is preliminary data.</text>
</comment>
<dbReference type="CDD" id="cd06127">
    <property type="entry name" value="DEDDh"/>
    <property type="match status" value="1"/>
</dbReference>
<dbReference type="Gene3D" id="3.30.420.10">
    <property type="entry name" value="Ribonuclease H-like superfamily/Ribonuclease H"/>
    <property type="match status" value="1"/>
</dbReference>
<evidence type="ECO:0000256" key="6">
    <source>
        <dbReference type="ARBA" id="ARBA00034617"/>
    </source>
</evidence>
<protein>
    <recommendedName>
        <fullName evidence="7">DNA 3'-5' helicase</fullName>
        <ecNumber evidence="7">5.6.2.4</ecNumber>
    </recommendedName>
</protein>
<evidence type="ECO:0000259" key="9">
    <source>
        <dbReference type="SMART" id="SM00479"/>
    </source>
</evidence>
<dbReference type="Pfam" id="PF00929">
    <property type="entry name" value="RNase_T"/>
    <property type="match status" value="1"/>
</dbReference>
<keyword evidence="5" id="KW-0413">Isomerase</keyword>
<dbReference type="SMART" id="SM00479">
    <property type="entry name" value="EXOIII"/>
    <property type="match status" value="1"/>
</dbReference>
<evidence type="ECO:0000256" key="5">
    <source>
        <dbReference type="ARBA" id="ARBA00023235"/>
    </source>
</evidence>
<organism evidence="10 11">
    <name type="scientific">Stephanodiscus triporus</name>
    <dbReference type="NCBI Taxonomy" id="2934178"/>
    <lineage>
        <taxon>Eukaryota</taxon>
        <taxon>Sar</taxon>
        <taxon>Stramenopiles</taxon>
        <taxon>Ochrophyta</taxon>
        <taxon>Bacillariophyta</taxon>
        <taxon>Coscinodiscophyceae</taxon>
        <taxon>Thalassiosirophycidae</taxon>
        <taxon>Stephanodiscales</taxon>
        <taxon>Stephanodiscaceae</taxon>
        <taxon>Stephanodiscus</taxon>
    </lineage>
</organism>
<dbReference type="EMBL" id="JALLAZ020000975">
    <property type="protein sequence ID" value="KAL3783388.1"/>
    <property type="molecule type" value="Genomic_DNA"/>
</dbReference>
<dbReference type="SUPFAM" id="SSF53098">
    <property type="entry name" value="Ribonuclease H-like"/>
    <property type="match status" value="1"/>
</dbReference>
<dbReference type="InterPro" id="IPR012337">
    <property type="entry name" value="RNaseH-like_sf"/>
</dbReference>
<dbReference type="InterPro" id="IPR014017">
    <property type="entry name" value="DNA_helicase_UvrD-like_C"/>
</dbReference>
<evidence type="ECO:0000256" key="2">
    <source>
        <dbReference type="ARBA" id="ARBA00022801"/>
    </source>
</evidence>
<dbReference type="SUPFAM" id="SSF52540">
    <property type="entry name" value="P-loop containing nucleoside triphosphate hydrolases"/>
    <property type="match status" value="1"/>
</dbReference>
<feature type="domain" description="Exonuclease" evidence="9">
    <location>
        <begin position="434"/>
        <end position="643"/>
    </location>
</feature>
<keyword evidence="2" id="KW-0378">Hydrolase</keyword>
<evidence type="ECO:0000256" key="7">
    <source>
        <dbReference type="ARBA" id="ARBA00034808"/>
    </source>
</evidence>
<comment type="catalytic activity">
    <reaction evidence="6">
        <text>Couples ATP hydrolysis with the unwinding of duplex DNA by translocating in the 3'-5' direction.</text>
        <dbReference type="EC" id="5.6.2.4"/>
    </reaction>
</comment>
<evidence type="ECO:0000313" key="10">
    <source>
        <dbReference type="EMBL" id="KAL3783388.1"/>
    </source>
</evidence>
<dbReference type="PANTHER" id="PTHR11070:SF30">
    <property type="entry name" value="F-BOX DNA HELICASE 1"/>
    <property type="match status" value="1"/>
</dbReference>
<keyword evidence="3" id="KW-0347">Helicase</keyword>
<evidence type="ECO:0000256" key="4">
    <source>
        <dbReference type="ARBA" id="ARBA00022840"/>
    </source>
</evidence>
<dbReference type="Proteomes" id="UP001530315">
    <property type="component" value="Unassembled WGS sequence"/>
</dbReference>
<dbReference type="InterPro" id="IPR000212">
    <property type="entry name" value="DNA_helicase_UvrD/REP"/>
</dbReference>
<dbReference type="Pfam" id="PF00580">
    <property type="entry name" value="UvrD-helicase"/>
    <property type="match status" value="1"/>
</dbReference>
<evidence type="ECO:0000256" key="8">
    <source>
        <dbReference type="ARBA" id="ARBA00048988"/>
    </source>
</evidence>
<dbReference type="InterPro" id="IPR027417">
    <property type="entry name" value="P-loop_NTPase"/>
</dbReference>
<evidence type="ECO:0000313" key="11">
    <source>
        <dbReference type="Proteomes" id="UP001530315"/>
    </source>
</evidence>
<name>A0ABD3P645_9STRA</name>
<dbReference type="GO" id="GO:0005524">
    <property type="term" value="F:ATP binding"/>
    <property type="evidence" value="ECO:0007669"/>
    <property type="project" value="UniProtKB-KW"/>
</dbReference>
<dbReference type="InterPro" id="IPR014016">
    <property type="entry name" value="UvrD-like_ATP-bd"/>
</dbReference>
<keyword evidence="1" id="KW-0547">Nucleotide-binding</keyword>
<dbReference type="GO" id="GO:0016787">
    <property type="term" value="F:hydrolase activity"/>
    <property type="evidence" value="ECO:0007669"/>
    <property type="project" value="UniProtKB-KW"/>
</dbReference>
<gene>
    <name evidence="10" type="ORF">ACHAW5_004885</name>
</gene>
<dbReference type="InterPro" id="IPR013520">
    <property type="entry name" value="Ribonucl_H"/>
</dbReference>
<accession>A0ABD3P645</accession>
<keyword evidence="11" id="KW-1185">Reference proteome</keyword>
<evidence type="ECO:0000256" key="3">
    <source>
        <dbReference type="ARBA" id="ARBA00022806"/>
    </source>
</evidence>
<dbReference type="PANTHER" id="PTHR11070">
    <property type="entry name" value="UVRD / RECB / PCRA DNA HELICASE FAMILY MEMBER"/>
    <property type="match status" value="1"/>
</dbReference>
<comment type="catalytic activity">
    <reaction evidence="8">
        <text>ATP + H2O = ADP + phosphate + H(+)</text>
        <dbReference type="Rhea" id="RHEA:13065"/>
        <dbReference type="ChEBI" id="CHEBI:15377"/>
        <dbReference type="ChEBI" id="CHEBI:15378"/>
        <dbReference type="ChEBI" id="CHEBI:30616"/>
        <dbReference type="ChEBI" id="CHEBI:43474"/>
        <dbReference type="ChEBI" id="CHEBI:456216"/>
        <dbReference type="EC" id="5.6.2.4"/>
    </reaction>
</comment>
<evidence type="ECO:0000256" key="1">
    <source>
        <dbReference type="ARBA" id="ARBA00022741"/>
    </source>
</evidence>
<reference evidence="10 11" key="1">
    <citation type="submission" date="2024-10" db="EMBL/GenBank/DDBJ databases">
        <title>Updated reference genomes for cyclostephanoid diatoms.</title>
        <authorList>
            <person name="Roberts W.R."/>
            <person name="Alverson A.J."/>
        </authorList>
    </citation>
    <scope>NUCLEOTIDE SEQUENCE [LARGE SCALE GENOMIC DNA]</scope>
    <source>
        <strain evidence="10 11">AJA276-08</strain>
    </source>
</reference>
<dbReference type="InterPro" id="IPR036397">
    <property type="entry name" value="RNaseH_sf"/>
</dbReference>
<dbReference type="GO" id="GO:0043138">
    <property type="term" value="F:3'-5' DNA helicase activity"/>
    <property type="evidence" value="ECO:0007669"/>
    <property type="project" value="UniProtKB-EC"/>
</dbReference>
<keyword evidence="4" id="KW-0067">ATP-binding</keyword>
<sequence>MHIAPSQYISWATDFFDEVREKCVNLSKARHDESDIDISHDGYLKVAQLEELEIPHDYIIVDEAQDMTACQADLFWGKRQRAGKRIYLFGDRFQQVYGWRGASHSFRVTADTTNPKFTLTGSFRFGKNIASCATTVLRALGGDTLHGRSKEEGKVVVTGQALDCGVVICRTNHGIFHYLSTNTPARWCYLSGERLPPEPKRWELKLESFMKMEAKKFTFGGESFSTVDKIEEYIRDERNFALGLALSKSYNLLKFLLIPQHKSIAQFYSDLSKSFSPMRIDQSPDDYCGIIVTTVHKAKGLEFNCPVLVYDDFRFDVMQSAKRHIMRHIRHAVNKNLHCEEGNLFYVAMTRAKKHLLLSPEANGCLNSLRKVQIEDVKTIHAKIVEPFFNPSPNDLGTQLGMKEPVPPLKPYLAALNTQSTMEKRLNLIDEDVLFVVLDCETTGLDDKSCHVIQLAAKVLGSDDDDDLFSEYILPPIDRIPLQIEEMTGITDEFLRNGGYDQALGKERGMAKKFRDVYFDFQTFCNERANGRSIMLIAHNARFDVRMINGELRRWRFSEHAESAPVLGQTFSCYLDTLQLFRHQTWWRTNYARGPSPPRPSSFSLSGLYSHIFNESITNSHNAVGDIKALERLLLSKPFDGWKTIANGIQTPFVRVNKQVENSVEMYKK</sequence>
<dbReference type="EC" id="5.6.2.4" evidence="7"/>
<proteinExistence type="predicted"/>
<dbReference type="Gene3D" id="3.40.50.300">
    <property type="entry name" value="P-loop containing nucleotide triphosphate hydrolases"/>
    <property type="match status" value="2"/>
</dbReference>
<dbReference type="Pfam" id="PF13361">
    <property type="entry name" value="UvrD_C"/>
    <property type="match status" value="1"/>
</dbReference>